<gene>
    <name evidence="4" type="ORF">EYC84_004109</name>
</gene>
<feature type="chain" id="PRO_5024277845" description="Allergen Asp f 4" evidence="3">
    <location>
        <begin position="21"/>
        <end position="466"/>
    </location>
</feature>
<feature type="compositionally biased region" description="Low complexity" evidence="1">
    <location>
        <begin position="98"/>
        <end position="125"/>
    </location>
</feature>
<evidence type="ECO:0000256" key="3">
    <source>
        <dbReference type="SAM" id="SignalP"/>
    </source>
</evidence>
<dbReference type="GO" id="GO:0005576">
    <property type="term" value="C:extracellular region"/>
    <property type="evidence" value="ECO:0007669"/>
    <property type="project" value="InterPro"/>
</dbReference>
<keyword evidence="2" id="KW-1133">Transmembrane helix</keyword>
<proteinExistence type="predicted"/>
<evidence type="ECO:0000256" key="2">
    <source>
        <dbReference type="SAM" id="Phobius"/>
    </source>
</evidence>
<dbReference type="PANTHER" id="PTHR42039:SF1">
    <property type="entry name" value="PUTATIVE (AFU_ORTHOLOGUE AFUA_3G02940)-RELATED"/>
    <property type="match status" value="1"/>
</dbReference>
<keyword evidence="5" id="KW-1185">Reference proteome</keyword>
<dbReference type="Pfam" id="PF25312">
    <property type="entry name" value="Allergen_Asp_f_4"/>
    <property type="match status" value="1"/>
</dbReference>
<evidence type="ECO:0000313" key="5">
    <source>
        <dbReference type="Proteomes" id="UP000322873"/>
    </source>
</evidence>
<accession>A0A5M9K3W7</accession>
<dbReference type="AlphaFoldDB" id="A0A5M9K3W7"/>
<keyword evidence="2" id="KW-0472">Membrane</keyword>
<reference evidence="4 5" key="1">
    <citation type="submission" date="2019-06" db="EMBL/GenBank/DDBJ databases">
        <title>Genome Sequence of the Brown Rot Fungal Pathogen Monilinia fructicola.</title>
        <authorList>
            <person name="De Miccolis Angelini R.M."/>
            <person name="Landi L."/>
            <person name="Abate D."/>
            <person name="Pollastro S."/>
            <person name="Romanazzi G."/>
            <person name="Faretra F."/>
        </authorList>
    </citation>
    <scope>NUCLEOTIDE SEQUENCE [LARGE SCALE GENOMIC DNA]</scope>
    <source>
        <strain evidence="4 5">Mfrc123</strain>
    </source>
</reference>
<feature type="transmembrane region" description="Helical" evidence="2">
    <location>
        <begin position="419"/>
        <end position="438"/>
    </location>
</feature>
<dbReference type="EMBL" id="VICG01000002">
    <property type="protein sequence ID" value="KAA8574866.1"/>
    <property type="molecule type" value="Genomic_DNA"/>
</dbReference>
<dbReference type="Proteomes" id="UP000322873">
    <property type="component" value="Unassembled WGS sequence"/>
</dbReference>
<dbReference type="VEuPathDB" id="FungiDB:MFRU_002g04540"/>
<comment type="caution">
    <text evidence="4">The sequence shown here is derived from an EMBL/GenBank/DDBJ whole genome shotgun (WGS) entry which is preliminary data.</text>
</comment>
<evidence type="ECO:0008006" key="6">
    <source>
        <dbReference type="Google" id="ProtNLM"/>
    </source>
</evidence>
<feature type="signal peptide" evidence="3">
    <location>
        <begin position="1"/>
        <end position="20"/>
    </location>
</feature>
<dbReference type="InterPro" id="IPR038903">
    <property type="entry name" value="Allergen_Asp_f_4"/>
</dbReference>
<dbReference type="GO" id="GO:0019863">
    <property type="term" value="F:IgE binding"/>
    <property type="evidence" value="ECO:0007669"/>
    <property type="project" value="InterPro"/>
</dbReference>
<feature type="region of interest" description="Disordered" evidence="1">
    <location>
        <begin position="92"/>
        <end position="125"/>
    </location>
</feature>
<evidence type="ECO:0000313" key="4">
    <source>
        <dbReference type="EMBL" id="KAA8574866.1"/>
    </source>
</evidence>
<evidence type="ECO:0000256" key="1">
    <source>
        <dbReference type="SAM" id="MobiDB-lite"/>
    </source>
</evidence>
<keyword evidence="2" id="KW-0812">Transmembrane</keyword>
<keyword evidence="3" id="KW-0732">Signal</keyword>
<sequence length="466" mass="50056">MRYSTTAIVLAAISIGEAVAKPTHVHRHRHEKKSAGVDWESLDWADMGVNWASAYEAGKASKTPTSSAGDSVYTPDLAAALSENKHAVTTSAPLAGYTTPASSSSSSSTSTTSTKTSSAKPSATSTESILDDIEDLFDNLFGASNSRTSFGAVVAAAGGTTDFYKGNYGSPYGSNVIKADSSASYSYTAKFVNTQSQAITVNIWNKVGPDMQPLSGSALAPKNTTLTIAIPAGGSQTVAFDEDSQVAWAQACKKTTFSGSYDTTWGEAQFRKTGSGYDMSAIMNSAGNKYNMTITSEEAPDCTSDPTQNYWLTDTQPIGNSDGSCYISQSTATLTVIMAGNMTWCNLERRSLFIAIIGDRLFMRRTSGFDQTRLVLGGAGGDVDRRSSYYDGEMIRCIFTGWSKEAGYHLDNTLHFLPIYNVCMFLFLNLIIISYHIISYQFNSQILQPLPSCVGLFDMILHAAVE</sequence>
<organism evidence="4 5">
    <name type="scientific">Monilinia fructicola</name>
    <name type="common">Brown rot fungus</name>
    <name type="synonym">Ciboria fructicola</name>
    <dbReference type="NCBI Taxonomy" id="38448"/>
    <lineage>
        <taxon>Eukaryota</taxon>
        <taxon>Fungi</taxon>
        <taxon>Dikarya</taxon>
        <taxon>Ascomycota</taxon>
        <taxon>Pezizomycotina</taxon>
        <taxon>Leotiomycetes</taxon>
        <taxon>Helotiales</taxon>
        <taxon>Sclerotiniaceae</taxon>
        <taxon>Monilinia</taxon>
    </lineage>
</organism>
<protein>
    <recommendedName>
        <fullName evidence="6">Allergen Asp f 4</fullName>
    </recommendedName>
</protein>
<name>A0A5M9K3W7_MONFR</name>
<dbReference type="PANTHER" id="PTHR42039">
    <property type="entry name" value="PUTATIVE (AFU_ORTHOLOGUE AFUA_3G02940)-RELATED"/>
    <property type="match status" value="1"/>
</dbReference>